<sequence>MIKRLSELNGIEIKDVNDKQAFKTYGKVLSGYDFSSLIEYMKTTEIPLQNNIYVASCADMEKLPICNTLKNTFYGGMDIEIGYCNGKNSTYNGFEYHKGSEINIAITDMLLVLGHTWDMEDNTYKVEDAEVFFVPKGTAIELYQTTLHLSPCKVSDDGFKAIVILPRGTNNTEFKKDEIISTEDKILLFQNKWVIAHKDREPLVKAGAFIGLVGENKELKY</sequence>
<accession>A0ACC8XCI0</accession>
<keyword evidence="2" id="KW-1185">Reference proteome</keyword>
<protein>
    <submittedName>
        <fullName evidence="1">DUF4867 domain-containing protein</fullName>
    </submittedName>
</protein>
<dbReference type="EMBL" id="LJDB01000052">
    <property type="protein sequence ID" value="ONI40423.1"/>
    <property type="molecule type" value="Genomic_DNA"/>
</dbReference>
<dbReference type="Proteomes" id="UP000188605">
    <property type="component" value="Unassembled WGS sequence"/>
</dbReference>
<organism evidence="1 2">
    <name type="scientific">Candidatus Epulonipiscium fishelsonii</name>
    <dbReference type="NCBI Taxonomy" id="77094"/>
    <lineage>
        <taxon>Bacteria</taxon>
        <taxon>Bacillati</taxon>
        <taxon>Bacillota</taxon>
        <taxon>Clostridia</taxon>
        <taxon>Lachnospirales</taxon>
        <taxon>Lachnospiraceae</taxon>
        <taxon>Candidatus Epulonipiscium</taxon>
    </lineage>
</organism>
<proteinExistence type="predicted"/>
<evidence type="ECO:0000313" key="2">
    <source>
        <dbReference type="Proteomes" id="UP000188605"/>
    </source>
</evidence>
<evidence type="ECO:0000313" key="1">
    <source>
        <dbReference type="EMBL" id="ONI40423.1"/>
    </source>
</evidence>
<name>A0ACC8XCI0_9FIRM</name>
<reference evidence="1" key="1">
    <citation type="submission" date="2016-08" db="EMBL/GenBank/DDBJ databases">
        <authorList>
            <person name="Ngugi D.K."/>
            <person name="Miyake S."/>
            <person name="Stingl U."/>
        </authorList>
    </citation>
    <scope>NUCLEOTIDE SEQUENCE</scope>
    <source>
        <strain evidence="1">SCG-B11WGA-EpuloA1</strain>
    </source>
</reference>
<gene>
    <name evidence="1" type="ORF">AN396_06340</name>
</gene>
<comment type="caution">
    <text evidence="1">The sequence shown here is derived from an EMBL/GenBank/DDBJ whole genome shotgun (WGS) entry which is preliminary data.</text>
</comment>